<keyword evidence="5" id="KW-1185">Reference proteome</keyword>
<dbReference type="Gene3D" id="1.20.1280.50">
    <property type="match status" value="1"/>
</dbReference>
<dbReference type="Pfam" id="PF18511">
    <property type="entry name" value="F-box_5"/>
    <property type="match status" value="1"/>
</dbReference>
<reference evidence="4" key="1">
    <citation type="submission" date="2022-07" db="EMBL/GenBank/DDBJ databases">
        <authorList>
            <person name="Macas J."/>
            <person name="Novak P."/>
            <person name="Neumann P."/>
        </authorList>
    </citation>
    <scope>NUCLEOTIDE SEQUENCE</scope>
</reference>
<dbReference type="SUPFAM" id="SSF81383">
    <property type="entry name" value="F-box domain"/>
    <property type="match status" value="1"/>
</dbReference>
<evidence type="ECO:0000256" key="1">
    <source>
        <dbReference type="SAM" id="MobiDB-lite"/>
    </source>
</evidence>
<evidence type="ECO:0000259" key="3">
    <source>
        <dbReference type="Pfam" id="PF18791"/>
    </source>
</evidence>
<dbReference type="OrthoDB" id="550575at2759"/>
<evidence type="ECO:0008006" key="6">
    <source>
        <dbReference type="Google" id="ProtNLM"/>
    </source>
</evidence>
<feature type="domain" description="COI1 F-box" evidence="2">
    <location>
        <begin position="67"/>
        <end position="106"/>
    </location>
</feature>
<dbReference type="InterPro" id="IPR006553">
    <property type="entry name" value="Leu-rich_rpt_Cys-con_subtyp"/>
</dbReference>
<dbReference type="InterPro" id="IPR041567">
    <property type="entry name" value="COI1_F-box"/>
</dbReference>
<feature type="region of interest" description="Disordered" evidence="1">
    <location>
        <begin position="1"/>
        <end position="38"/>
    </location>
</feature>
<dbReference type="SMART" id="SM00367">
    <property type="entry name" value="LRR_CC"/>
    <property type="match status" value="4"/>
</dbReference>
<dbReference type="EMBL" id="CAMAPE010000002">
    <property type="protein sequence ID" value="CAH9052142.1"/>
    <property type="molecule type" value="Genomic_DNA"/>
</dbReference>
<dbReference type="PANTHER" id="PTHR16134:SF36">
    <property type="entry name" value="TRANSPORT INHIBITOR RESPONSE 1-LIKE PROTEIN"/>
    <property type="match status" value="1"/>
</dbReference>
<dbReference type="Proteomes" id="UP001152484">
    <property type="component" value="Unassembled WGS sequence"/>
</dbReference>
<dbReference type="InterPro" id="IPR036047">
    <property type="entry name" value="F-box-like_dom_sf"/>
</dbReference>
<organism evidence="4 5">
    <name type="scientific">Cuscuta europaea</name>
    <name type="common">European dodder</name>
    <dbReference type="NCBI Taxonomy" id="41803"/>
    <lineage>
        <taxon>Eukaryota</taxon>
        <taxon>Viridiplantae</taxon>
        <taxon>Streptophyta</taxon>
        <taxon>Embryophyta</taxon>
        <taxon>Tracheophyta</taxon>
        <taxon>Spermatophyta</taxon>
        <taxon>Magnoliopsida</taxon>
        <taxon>eudicotyledons</taxon>
        <taxon>Gunneridae</taxon>
        <taxon>Pentapetalae</taxon>
        <taxon>asterids</taxon>
        <taxon>lamiids</taxon>
        <taxon>Solanales</taxon>
        <taxon>Convolvulaceae</taxon>
        <taxon>Cuscuteae</taxon>
        <taxon>Cuscuta</taxon>
        <taxon>Cuscuta subgen. Cuscuta</taxon>
    </lineage>
</organism>
<sequence>MSDKKTSSPSSSSIGSEDRPEMSENAEPPRPSSSTSDFAAAAKSRVFHSAAAGGGGEDTCCFPPNSDHVLENVLENVLCFLTDRRDRNATSLVCKSWYRIEAMTRSEVFIGNCYAVSPQRVTARFSRVTSVIVKGKPRFADFGMLPPDWGARVDTWLAAFSQPYRALEKLYLKRMVLLDEDMQTLAEAFSNLEELVLASCEGFGTYGLACVASDCRKLRVLDLTESEVIDDDVDWISCFPEGETCLESLVFDCVTSEVNYKALERLVMRSPSLKKLKLNQDASIGQLYRLMVKTPQLTHLGTGSFRPSEEGDGEQEEELNYASAFAACKSLVCLSGFREILPDYLPSIYPVCANLTTLNFSFADINAEQLKAVICHCHKLQVFWVLDSVCDEGLKAVAETCKDLRELRVFPRNADEDMDGPVSEIGLVAISEGCKKLKYILYFCQRMTNAAVITFSQNLPDIVVFRLCIMGRHRPDPLTGGPMDEGFGAIVKNCKNLTRLSTSGLLTDQVFNYIGKYGKFVRTLSFAFAGNSDLGLKYVLEGCPKLQKLEVRDCPFGDLAARAGLHHYYNMRFIWMSSCRVSRQCCEEIAHQLPHLVVEVVDWNELGRNENDYDVLYMYRSLNDEPRTDASKFVQIY</sequence>
<proteinExistence type="predicted"/>
<dbReference type="CDD" id="cd22159">
    <property type="entry name" value="F-box_AtTIR1-like"/>
    <property type="match status" value="1"/>
</dbReference>
<dbReference type="PANTHER" id="PTHR16134">
    <property type="entry name" value="F-BOX/TPR REPEAT PROTEIN POF3"/>
    <property type="match status" value="1"/>
</dbReference>
<gene>
    <name evidence="4" type="ORF">CEURO_LOCUS294</name>
</gene>
<accession>A0A9P0VR38</accession>
<name>A0A9P0VR38_CUSEU</name>
<evidence type="ECO:0000313" key="5">
    <source>
        <dbReference type="Proteomes" id="UP001152484"/>
    </source>
</evidence>
<dbReference type="Gene3D" id="3.80.10.10">
    <property type="entry name" value="Ribonuclease Inhibitor"/>
    <property type="match status" value="1"/>
</dbReference>
<feature type="domain" description="Transport inhibitor response 1" evidence="3">
    <location>
        <begin position="127"/>
        <end position="172"/>
    </location>
</feature>
<dbReference type="GO" id="GO:0019005">
    <property type="term" value="C:SCF ubiquitin ligase complex"/>
    <property type="evidence" value="ECO:0007669"/>
    <property type="project" value="TreeGrafter"/>
</dbReference>
<protein>
    <recommendedName>
        <fullName evidence="6">Transport inhibitor response 1-like protein</fullName>
    </recommendedName>
</protein>
<dbReference type="InterPro" id="IPR041101">
    <property type="entry name" value="Transp_inhibit"/>
</dbReference>
<comment type="caution">
    <text evidence="4">The sequence shown here is derived from an EMBL/GenBank/DDBJ whole genome shotgun (WGS) entry which is preliminary data.</text>
</comment>
<dbReference type="InterPro" id="IPR032675">
    <property type="entry name" value="LRR_dom_sf"/>
</dbReference>
<dbReference type="Pfam" id="PF18791">
    <property type="entry name" value="Transp_inhibit"/>
    <property type="match status" value="1"/>
</dbReference>
<dbReference type="GO" id="GO:0031146">
    <property type="term" value="P:SCF-dependent proteasomal ubiquitin-dependent protein catabolic process"/>
    <property type="evidence" value="ECO:0007669"/>
    <property type="project" value="TreeGrafter"/>
</dbReference>
<evidence type="ECO:0000313" key="4">
    <source>
        <dbReference type="EMBL" id="CAH9052142.1"/>
    </source>
</evidence>
<dbReference type="AlphaFoldDB" id="A0A9P0VR38"/>
<evidence type="ECO:0000259" key="2">
    <source>
        <dbReference type="Pfam" id="PF18511"/>
    </source>
</evidence>
<dbReference type="SUPFAM" id="SSF52047">
    <property type="entry name" value="RNI-like"/>
    <property type="match status" value="1"/>
</dbReference>